<reference evidence="1" key="1">
    <citation type="submission" date="2021-09" db="EMBL/GenBank/DDBJ databases">
        <title>Isolation and characterization of 3-chlorobenzoate degrading bacteria from soils in Shizuoka.</title>
        <authorList>
            <person name="Ifat A."/>
            <person name="Ogawa N."/>
            <person name="Kimbara K."/>
            <person name="Moriuchi R."/>
            <person name="Dohra H."/>
            <person name="Shintani M."/>
        </authorList>
    </citation>
    <scope>NUCLEOTIDE SEQUENCE</scope>
    <source>
        <strain evidence="1">19CS2-2</strain>
    </source>
</reference>
<evidence type="ECO:0000313" key="2">
    <source>
        <dbReference type="Proteomes" id="UP001055013"/>
    </source>
</evidence>
<comment type="caution">
    <text evidence="1">The sequence shown here is derived from an EMBL/GenBank/DDBJ whole genome shotgun (WGS) entry which is preliminary data.</text>
</comment>
<accession>A0ACB5R607</accession>
<sequence length="135" mass="14571">MKIMFCAALILLTLSRTANAADSNRRYLDFLSDAYGCGEIIAIEDAEKAARDRNPGIAPDAFATAPANNLVNYIGGFLSGLNAVSNVYNVYKPGLISAYYSIGKFCRDNPSSHTTDAIFKIISEPNVAEKNSPLK</sequence>
<proteinExistence type="predicted"/>
<keyword evidence="2" id="KW-1185">Reference proteome</keyword>
<protein>
    <submittedName>
        <fullName evidence="1">Uncharacterized protein</fullName>
    </submittedName>
</protein>
<gene>
    <name evidence="1" type="ORF">CBA19CS22_39555</name>
</gene>
<dbReference type="EMBL" id="BPUR01000052">
    <property type="protein sequence ID" value="GJH22775.1"/>
    <property type="molecule type" value="Genomic_DNA"/>
</dbReference>
<organism evidence="1 2">
    <name type="scientific">Caballeronia novacaledonica</name>
    <dbReference type="NCBI Taxonomy" id="1544861"/>
    <lineage>
        <taxon>Bacteria</taxon>
        <taxon>Pseudomonadati</taxon>
        <taxon>Pseudomonadota</taxon>
        <taxon>Betaproteobacteria</taxon>
        <taxon>Burkholderiales</taxon>
        <taxon>Burkholderiaceae</taxon>
        <taxon>Caballeronia</taxon>
    </lineage>
</organism>
<name>A0ACB5R607_9BURK</name>
<evidence type="ECO:0000313" key="1">
    <source>
        <dbReference type="EMBL" id="GJH22775.1"/>
    </source>
</evidence>
<dbReference type="Proteomes" id="UP001055013">
    <property type="component" value="Unassembled WGS sequence"/>
</dbReference>